<sequence>MVQVLDYQATEPLSMFNPAKGFIIPQAPFRVILASIRLNIPANASRNNKVELVSTVGVEGITNISQVVFRIFRNGREIFNTQTGVESAGSEINYNFTFQAIDFNVNAGANFYQLTVENITPNTQANVVGPISFSGLAIKNTK</sequence>
<accession>A0A6L3V2S4</accession>
<evidence type="ECO:0000313" key="1">
    <source>
        <dbReference type="EMBL" id="KAB2330761.1"/>
    </source>
</evidence>
<proteinExistence type="predicted"/>
<gene>
    <name evidence="1" type="ORF">F7731_19360</name>
</gene>
<name>A0A6L3V2S4_9BACI</name>
<comment type="caution">
    <text evidence="1">The sequence shown here is derived from an EMBL/GenBank/DDBJ whole genome shotgun (WGS) entry which is preliminary data.</text>
</comment>
<dbReference type="RefSeq" id="WP_151536438.1">
    <property type="nucleotide sequence ID" value="NZ_WBOS01000013.1"/>
</dbReference>
<dbReference type="Proteomes" id="UP000481030">
    <property type="component" value="Unassembled WGS sequence"/>
</dbReference>
<evidence type="ECO:0000313" key="2">
    <source>
        <dbReference type="Proteomes" id="UP000481030"/>
    </source>
</evidence>
<dbReference type="EMBL" id="WBOS01000013">
    <property type="protein sequence ID" value="KAB2330761.1"/>
    <property type="molecule type" value="Genomic_DNA"/>
</dbReference>
<organism evidence="1 2">
    <name type="scientific">Cytobacillus depressus</name>
    <dbReference type="NCBI Taxonomy" id="1602942"/>
    <lineage>
        <taxon>Bacteria</taxon>
        <taxon>Bacillati</taxon>
        <taxon>Bacillota</taxon>
        <taxon>Bacilli</taxon>
        <taxon>Bacillales</taxon>
        <taxon>Bacillaceae</taxon>
        <taxon>Cytobacillus</taxon>
    </lineage>
</organism>
<dbReference type="OrthoDB" id="2922920at2"/>
<protein>
    <submittedName>
        <fullName evidence="1">Exosporium protein C</fullName>
    </submittedName>
</protein>
<reference evidence="1 2" key="1">
    <citation type="journal article" date="2016" name="Antonie Van Leeuwenhoek">
        <title>Bacillus depressus sp. nov., isolated from soil of a sunflower field.</title>
        <authorList>
            <person name="Wei X."/>
            <person name="Xin D."/>
            <person name="Xin Y."/>
            <person name="Zhang H."/>
            <person name="Wang T."/>
            <person name="Zhang J."/>
        </authorList>
    </citation>
    <scope>NUCLEOTIDE SEQUENCE [LARGE SCALE GENOMIC DNA]</scope>
    <source>
        <strain evidence="1 2">BZ1</strain>
    </source>
</reference>
<keyword evidence="2" id="KW-1185">Reference proteome</keyword>
<dbReference type="AlphaFoldDB" id="A0A6L3V2S4"/>